<organism evidence="10 11">
    <name type="scientific">Sunxiuqinia elliptica</name>
    <dbReference type="NCBI Taxonomy" id="655355"/>
    <lineage>
        <taxon>Bacteria</taxon>
        <taxon>Pseudomonadati</taxon>
        <taxon>Bacteroidota</taxon>
        <taxon>Bacteroidia</taxon>
        <taxon>Marinilabiliales</taxon>
        <taxon>Prolixibacteraceae</taxon>
        <taxon>Sunxiuqinia</taxon>
    </lineage>
</organism>
<dbReference type="Pfam" id="PF02518">
    <property type="entry name" value="HATPase_c"/>
    <property type="match status" value="1"/>
</dbReference>
<dbReference type="RefSeq" id="WP_093918185.1">
    <property type="nucleotide sequence ID" value="NZ_FONW01000001.1"/>
</dbReference>
<dbReference type="AlphaFoldDB" id="A0A1I2BLH9"/>
<dbReference type="InterPro" id="IPR005467">
    <property type="entry name" value="His_kinase_dom"/>
</dbReference>
<protein>
    <recommendedName>
        <fullName evidence="2">histidine kinase</fullName>
        <ecNumber evidence="2">2.7.13.3</ecNumber>
    </recommendedName>
</protein>
<comment type="catalytic activity">
    <reaction evidence="1">
        <text>ATP + protein L-histidine = ADP + protein N-phospho-L-histidine.</text>
        <dbReference type="EC" id="2.7.13.3"/>
    </reaction>
</comment>
<name>A0A1I2BLH9_9BACT</name>
<reference evidence="10 11" key="1">
    <citation type="submission" date="2016-10" db="EMBL/GenBank/DDBJ databases">
        <authorList>
            <person name="de Groot N.N."/>
        </authorList>
    </citation>
    <scope>NUCLEOTIDE SEQUENCE [LARGE SCALE GENOMIC DNA]</scope>
    <source>
        <strain evidence="10 11">CGMCC 1.9156</strain>
    </source>
</reference>
<dbReference type="PROSITE" id="PS50109">
    <property type="entry name" value="HIS_KIN"/>
    <property type="match status" value="1"/>
</dbReference>
<dbReference type="SUPFAM" id="SSF55874">
    <property type="entry name" value="ATPase domain of HSP90 chaperone/DNA topoisomerase II/histidine kinase"/>
    <property type="match status" value="1"/>
</dbReference>
<keyword evidence="5" id="KW-0547">Nucleotide-binding</keyword>
<dbReference type="SMART" id="SM00387">
    <property type="entry name" value="HATPase_c"/>
    <property type="match status" value="1"/>
</dbReference>
<dbReference type="Gene3D" id="3.30.565.10">
    <property type="entry name" value="Histidine kinase-like ATPase, C-terminal domain"/>
    <property type="match status" value="1"/>
</dbReference>
<evidence type="ECO:0000256" key="4">
    <source>
        <dbReference type="ARBA" id="ARBA00022679"/>
    </source>
</evidence>
<accession>A0A1I2BLH9</accession>
<keyword evidence="8" id="KW-1133">Transmembrane helix</keyword>
<dbReference type="Proteomes" id="UP000198964">
    <property type="component" value="Unassembled WGS sequence"/>
</dbReference>
<feature type="transmembrane region" description="Helical" evidence="8">
    <location>
        <begin position="166"/>
        <end position="184"/>
    </location>
</feature>
<dbReference type="EMBL" id="FONW01000001">
    <property type="protein sequence ID" value="SFE56777.1"/>
    <property type="molecule type" value="Genomic_DNA"/>
</dbReference>
<evidence type="ECO:0000256" key="7">
    <source>
        <dbReference type="ARBA" id="ARBA00022840"/>
    </source>
</evidence>
<dbReference type="PANTHER" id="PTHR41523">
    <property type="entry name" value="TWO-COMPONENT SYSTEM SENSOR PROTEIN"/>
    <property type="match status" value="1"/>
</dbReference>
<keyword evidence="7" id="KW-0067">ATP-binding</keyword>
<dbReference type="GO" id="GO:0004673">
    <property type="term" value="F:protein histidine kinase activity"/>
    <property type="evidence" value="ECO:0007669"/>
    <property type="project" value="UniProtKB-EC"/>
</dbReference>
<keyword evidence="11" id="KW-1185">Reference proteome</keyword>
<evidence type="ECO:0000313" key="11">
    <source>
        <dbReference type="Proteomes" id="UP000198964"/>
    </source>
</evidence>
<dbReference type="Pfam" id="PF07568">
    <property type="entry name" value="HisKA_2"/>
    <property type="match status" value="1"/>
</dbReference>
<evidence type="ECO:0000256" key="1">
    <source>
        <dbReference type="ARBA" id="ARBA00000085"/>
    </source>
</evidence>
<dbReference type="PANTHER" id="PTHR41523:SF8">
    <property type="entry name" value="ETHYLENE RESPONSE SENSOR PROTEIN"/>
    <property type="match status" value="1"/>
</dbReference>
<feature type="transmembrane region" description="Helical" evidence="8">
    <location>
        <begin position="59"/>
        <end position="79"/>
    </location>
</feature>
<evidence type="ECO:0000256" key="6">
    <source>
        <dbReference type="ARBA" id="ARBA00022777"/>
    </source>
</evidence>
<dbReference type="InterPro" id="IPR036890">
    <property type="entry name" value="HATPase_C_sf"/>
</dbReference>
<evidence type="ECO:0000313" key="10">
    <source>
        <dbReference type="EMBL" id="SFE56777.1"/>
    </source>
</evidence>
<evidence type="ECO:0000256" key="5">
    <source>
        <dbReference type="ARBA" id="ARBA00022741"/>
    </source>
</evidence>
<proteinExistence type="predicted"/>
<keyword evidence="8" id="KW-0812">Transmembrane</keyword>
<dbReference type="Gene3D" id="3.30.450.20">
    <property type="entry name" value="PAS domain"/>
    <property type="match status" value="1"/>
</dbReference>
<sequence length="421" mass="49091">MIHPFNTFFRNIIEFNTDSKEPAYLVKREKLTNYLTLIGSSVYLFYGFTFIVLSYPFDALLNFGVCIVLFGGYFVLSYYQKVKFARFFIFYLLPILGFLPFTFRYGNIGAEYYTFALLIMFVFLEDKRSHHYLYLVFCILFFFGSKFVIASHPVEPHLQNLAEKCYIPNIIFSFLLSASFILLFKKEIIHKHQKITNVSKQLEQKYLEEKHRLKQIEFLSNELNHRVKNNLQIITSIINIQLSQYTTPESHQALINIRNKILSMSLIHQKLIKTEKGYLVSLDNYLNNLIDNILDNINKEFSISKRVRLEPIKIHMEDAVHMGLIVNELITNSIKHANNNNHAVSLKVDLARKDDIIILKVKDNGSGFPPNYDLEKSNSFGLTFIYQLVQSYRGHMSIQNKNGAEVTIDLILKTQEENAIT</sequence>
<keyword evidence="4" id="KW-0808">Transferase</keyword>
<feature type="transmembrane region" description="Helical" evidence="8">
    <location>
        <begin position="34"/>
        <end position="53"/>
    </location>
</feature>
<evidence type="ECO:0000256" key="2">
    <source>
        <dbReference type="ARBA" id="ARBA00012438"/>
    </source>
</evidence>
<feature type="transmembrane region" description="Helical" evidence="8">
    <location>
        <begin position="132"/>
        <end position="154"/>
    </location>
</feature>
<dbReference type="STRING" id="655355.SAMN05216283_101445"/>
<dbReference type="EC" id="2.7.13.3" evidence="2"/>
<keyword evidence="8" id="KW-0472">Membrane</keyword>
<feature type="domain" description="Histidine kinase" evidence="9">
    <location>
        <begin position="222"/>
        <end position="414"/>
    </location>
</feature>
<feature type="transmembrane region" description="Helical" evidence="8">
    <location>
        <begin position="84"/>
        <end position="103"/>
    </location>
</feature>
<keyword evidence="6 10" id="KW-0418">Kinase</keyword>
<dbReference type="InterPro" id="IPR011495">
    <property type="entry name" value="Sig_transdc_His_kin_sub2_dim/P"/>
</dbReference>
<gene>
    <name evidence="10" type="ORF">SAMN05216283_101445</name>
</gene>
<dbReference type="InterPro" id="IPR003594">
    <property type="entry name" value="HATPase_dom"/>
</dbReference>
<evidence type="ECO:0000256" key="8">
    <source>
        <dbReference type="SAM" id="Phobius"/>
    </source>
</evidence>
<evidence type="ECO:0000256" key="3">
    <source>
        <dbReference type="ARBA" id="ARBA00022553"/>
    </source>
</evidence>
<keyword evidence="3" id="KW-0597">Phosphoprotein</keyword>
<evidence type="ECO:0000259" key="9">
    <source>
        <dbReference type="PROSITE" id="PS50109"/>
    </source>
</evidence>
<dbReference type="GO" id="GO:0005524">
    <property type="term" value="F:ATP binding"/>
    <property type="evidence" value="ECO:0007669"/>
    <property type="project" value="UniProtKB-KW"/>
</dbReference>
<feature type="transmembrane region" description="Helical" evidence="8">
    <location>
        <begin position="109"/>
        <end position="125"/>
    </location>
</feature>